<evidence type="ECO:0000256" key="1">
    <source>
        <dbReference type="SAM" id="MobiDB-lite"/>
    </source>
</evidence>
<evidence type="ECO:0008006" key="4">
    <source>
        <dbReference type="Google" id="ProtNLM"/>
    </source>
</evidence>
<feature type="compositionally biased region" description="Basic and acidic residues" evidence="1">
    <location>
        <begin position="170"/>
        <end position="185"/>
    </location>
</feature>
<feature type="region of interest" description="Disordered" evidence="1">
    <location>
        <begin position="106"/>
        <end position="128"/>
    </location>
</feature>
<dbReference type="Proteomes" id="UP001432027">
    <property type="component" value="Unassembled WGS sequence"/>
</dbReference>
<sequence>RVAELTSQLAFSKSRSRHVFAANSKVASQLENEKRRAENAIRKAEEEKGKVEDLEKNEISSQLDQARARDEKAAAVNVDQLAQLEKANERAENAIRIAQEVQADSAEAQLDSKRGVKESLEKKDEKVEELEERVADLSILLETAKRMEAKAMRIAGQNELNTEHALNQLDSKRGIKESLEKKDEKVEELE</sequence>
<dbReference type="EMBL" id="BTSX01000003">
    <property type="protein sequence ID" value="GMS90959.1"/>
    <property type="molecule type" value="Genomic_DNA"/>
</dbReference>
<evidence type="ECO:0000313" key="2">
    <source>
        <dbReference type="EMBL" id="GMS90959.1"/>
    </source>
</evidence>
<feature type="non-terminal residue" evidence="2">
    <location>
        <position position="190"/>
    </location>
</feature>
<dbReference type="AlphaFoldDB" id="A0AAV5TB37"/>
<accession>A0AAV5TB37</accession>
<evidence type="ECO:0000313" key="3">
    <source>
        <dbReference type="Proteomes" id="UP001432027"/>
    </source>
</evidence>
<name>A0AAV5TB37_9BILA</name>
<organism evidence="2 3">
    <name type="scientific">Pristionchus entomophagus</name>
    <dbReference type="NCBI Taxonomy" id="358040"/>
    <lineage>
        <taxon>Eukaryota</taxon>
        <taxon>Metazoa</taxon>
        <taxon>Ecdysozoa</taxon>
        <taxon>Nematoda</taxon>
        <taxon>Chromadorea</taxon>
        <taxon>Rhabditida</taxon>
        <taxon>Rhabditina</taxon>
        <taxon>Diplogasteromorpha</taxon>
        <taxon>Diplogasteroidea</taxon>
        <taxon>Neodiplogasteridae</taxon>
        <taxon>Pristionchus</taxon>
    </lineage>
</organism>
<feature type="region of interest" description="Disordered" evidence="1">
    <location>
        <begin position="165"/>
        <end position="190"/>
    </location>
</feature>
<feature type="non-terminal residue" evidence="2">
    <location>
        <position position="1"/>
    </location>
</feature>
<gene>
    <name evidence="2" type="ORF">PENTCL1PPCAC_13134</name>
</gene>
<reference evidence="2" key="1">
    <citation type="submission" date="2023-10" db="EMBL/GenBank/DDBJ databases">
        <title>Genome assembly of Pristionchus species.</title>
        <authorList>
            <person name="Yoshida K."/>
            <person name="Sommer R.J."/>
        </authorList>
    </citation>
    <scope>NUCLEOTIDE SEQUENCE</scope>
    <source>
        <strain evidence="2">RS0144</strain>
    </source>
</reference>
<proteinExistence type="predicted"/>
<feature type="compositionally biased region" description="Basic and acidic residues" evidence="1">
    <location>
        <begin position="110"/>
        <end position="126"/>
    </location>
</feature>
<protein>
    <recommendedName>
        <fullName evidence="4">Myosin tail domain-containing protein</fullName>
    </recommendedName>
</protein>
<keyword evidence="3" id="KW-1185">Reference proteome</keyword>
<comment type="caution">
    <text evidence="2">The sequence shown here is derived from an EMBL/GenBank/DDBJ whole genome shotgun (WGS) entry which is preliminary data.</text>
</comment>